<reference evidence="1 2" key="1">
    <citation type="submission" date="2015-01" db="EMBL/GenBank/DDBJ databases">
        <authorList>
            <person name="MANFREDI Pablo"/>
        </authorList>
    </citation>
    <scope>NUCLEOTIDE SEQUENCE [LARGE SCALE GENOMIC DNA]</scope>
    <source>
        <strain evidence="1 2">Ccy74</strain>
    </source>
</reference>
<evidence type="ECO:0000313" key="1">
    <source>
        <dbReference type="EMBL" id="CEN35531.1"/>
    </source>
</evidence>
<accession>A0A0B7H7D6</accession>
<gene>
    <name evidence="1" type="ORF">CCYN74_130051</name>
</gene>
<dbReference type="OrthoDB" id="1151515at2"/>
<dbReference type="EMBL" id="CDOG01000005">
    <property type="protein sequence ID" value="CEN35531.1"/>
    <property type="molecule type" value="Genomic_DNA"/>
</dbReference>
<dbReference type="RefSeq" id="WP_018280295.1">
    <property type="nucleotide sequence ID" value="NZ_CDOF01000044.1"/>
</dbReference>
<evidence type="ECO:0000313" key="2">
    <source>
        <dbReference type="Proteomes" id="UP000038083"/>
    </source>
</evidence>
<protein>
    <submittedName>
        <fullName evidence="1">Uncharacterized protein</fullName>
    </submittedName>
</protein>
<proteinExistence type="predicted"/>
<dbReference type="Proteomes" id="UP000038083">
    <property type="component" value="Unassembled WGS sequence"/>
</dbReference>
<name>A0A0B7H7D6_9FLAO</name>
<dbReference type="AlphaFoldDB" id="A0A0B7H7D6"/>
<organism evidence="1 2">
    <name type="scientific">Capnocytophaga cynodegmi</name>
    <dbReference type="NCBI Taxonomy" id="28189"/>
    <lineage>
        <taxon>Bacteria</taxon>
        <taxon>Pseudomonadati</taxon>
        <taxon>Bacteroidota</taxon>
        <taxon>Flavobacteriia</taxon>
        <taxon>Flavobacteriales</taxon>
        <taxon>Flavobacteriaceae</taxon>
        <taxon>Capnocytophaga</taxon>
    </lineage>
</organism>
<sequence length="249" mass="28847">MKTSNKLLLLAFSIIIIFPIVEFFIIKSMKEVKKPSVKYRWSYVKDSLEIKKLPDFKHLKITGEGGMLDSIGEILFVYKDTSYAFIDNSLNKESISFTSNNDTLTLKIDKNIGGNWKNLHFIGIHSPVLESVSLDNVWLRVNTLSKYRNKTTTTFNLNKSRIYFDVYDFSGEDYKYHNVKNEMSYQKIILNGIDSEFILNEITSDTIKVDIKGNSIFSSKAIYKDILGNISKETKIDYYNSKKDNIKFE</sequence>